<dbReference type="Pfam" id="PF10134">
    <property type="entry name" value="RPA"/>
    <property type="match status" value="1"/>
</dbReference>
<reference evidence="1 2" key="1">
    <citation type="submission" date="2021-01" db="EMBL/GenBank/DDBJ databases">
        <title>011410 draft genome.</title>
        <authorList>
            <person name="Lang L."/>
        </authorList>
    </citation>
    <scope>NUCLEOTIDE SEQUENCE [LARGE SCALE GENOMIC DNA]</scope>
    <source>
        <strain evidence="1 2">KCTC 42845</strain>
    </source>
</reference>
<evidence type="ECO:0000313" key="1">
    <source>
        <dbReference type="EMBL" id="MBL3675690.1"/>
    </source>
</evidence>
<sequence length="356" mass="41324">MVPDTPNPLDALLPDRHPQRDFFVCDVADAVLKDLIPKMEHPFYALSKKPDTTIRRYQHGDKWLEVIPSAKGQATIYDKDILIYVVSQVMEALNRGEKVSREIRFNPRDLLMFTNRGTGGKDYDAFCEGLDRLMGTVVKTNITTAGFEDSIPLGDEEETGSFHLIEKAKIRRKHGSEGRILFAEITISEWIFNSIRRNQVLTLHPDYFRLRKPIERRIYEIARKFCGHSESWKIGLDKLLGRTGARTELKRFRHTIREMALTDHLPDYHIFHDAEADQVIFRNRGSMIEVSVPSAWTGHLNPDVYHDARKIAVGWDVRQIERQWRTWLGKKGEAPRSPERSFLGFCKSWQNKRGRP</sequence>
<dbReference type="Proteomes" id="UP000644749">
    <property type="component" value="Unassembled WGS sequence"/>
</dbReference>
<dbReference type="InterPro" id="IPR018777">
    <property type="entry name" value="Replication_initiator_prot_A"/>
</dbReference>
<organism evidence="1 2">
    <name type="scientific">Paracoccus aerius</name>
    <dbReference type="NCBI Taxonomy" id="1915382"/>
    <lineage>
        <taxon>Bacteria</taxon>
        <taxon>Pseudomonadati</taxon>
        <taxon>Pseudomonadota</taxon>
        <taxon>Alphaproteobacteria</taxon>
        <taxon>Rhodobacterales</taxon>
        <taxon>Paracoccaceae</taxon>
        <taxon>Paracoccus</taxon>
    </lineage>
</organism>
<dbReference type="RefSeq" id="WP_191313121.1">
    <property type="nucleotide sequence ID" value="NZ_BNCL01000043.1"/>
</dbReference>
<protein>
    <submittedName>
        <fullName evidence="1">Replication initiator protein A</fullName>
    </submittedName>
</protein>
<dbReference type="EMBL" id="JAESHT010000040">
    <property type="protein sequence ID" value="MBL3675690.1"/>
    <property type="molecule type" value="Genomic_DNA"/>
</dbReference>
<accession>A0ABS1SAX9</accession>
<evidence type="ECO:0000313" key="2">
    <source>
        <dbReference type="Proteomes" id="UP000644749"/>
    </source>
</evidence>
<proteinExistence type="predicted"/>
<comment type="caution">
    <text evidence="1">The sequence shown here is derived from an EMBL/GenBank/DDBJ whole genome shotgun (WGS) entry which is preliminary data.</text>
</comment>
<gene>
    <name evidence="1" type="ORF">JL111_19680</name>
</gene>
<name>A0ABS1SAX9_9RHOB</name>
<keyword evidence="2" id="KW-1185">Reference proteome</keyword>